<evidence type="ECO:0000313" key="3">
    <source>
        <dbReference type="Proteomes" id="UP001501585"/>
    </source>
</evidence>
<keyword evidence="2" id="KW-0489">Methyltransferase</keyword>
<evidence type="ECO:0000313" key="2">
    <source>
        <dbReference type="EMBL" id="GAA2017936.1"/>
    </source>
</evidence>
<sequence>MTESSFLSTTRAFYDAVAADYAELSQNELAPKPLDRAMLSAFAERVGAAEGGPVADVGCGPGHVTAYLRELGLTDVFGVDLSPEMVAIARRTHPSLRFDEGSMTALDMPDSSLGGIVAWYSIIHTPAGELSKVFAEFDRVLVPGGHLLLAFQVGEEPLHIADPFGHQVSLDFRRWAPDRIVGMLGETGIAVGAKLLRDPDGTERVPQAFLFARTSKPAR</sequence>
<comment type="caution">
    <text evidence="2">The sequence shown here is derived from an EMBL/GenBank/DDBJ whole genome shotgun (WGS) entry which is preliminary data.</text>
</comment>
<dbReference type="Gene3D" id="3.40.50.150">
    <property type="entry name" value="Vaccinia Virus protein VP39"/>
    <property type="match status" value="1"/>
</dbReference>
<proteinExistence type="predicted"/>
<keyword evidence="2" id="KW-0808">Transferase</keyword>
<dbReference type="InterPro" id="IPR029063">
    <property type="entry name" value="SAM-dependent_MTases_sf"/>
</dbReference>
<dbReference type="SUPFAM" id="SSF53335">
    <property type="entry name" value="S-adenosyl-L-methionine-dependent methyltransferases"/>
    <property type="match status" value="1"/>
</dbReference>
<keyword evidence="3" id="KW-1185">Reference proteome</keyword>
<dbReference type="InterPro" id="IPR041698">
    <property type="entry name" value="Methyltransf_25"/>
</dbReference>
<evidence type="ECO:0000259" key="1">
    <source>
        <dbReference type="Pfam" id="PF13649"/>
    </source>
</evidence>
<dbReference type="Pfam" id="PF13649">
    <property type="entry name" value="Methyltransf_25"/>
    <property type="match status" value="1"/>
</dbReference>
<organism evidence="2 3">
    <name type="scientific">Nocardiopsis rhodophaea</name>
    <dbReference type="NCBI Taxonomy" id="280238"/>
    <lineage>
        <taxon>Bacteria</taxon>
        <taxon>Bacillati</taxon>
        <taxon>Actinomycetota</taxon>
        <taxon>Actinomycetes</taxon>
        <taxon>Streptosporangiales</taxon>
        <taxon>Nocardiopsidaceae</taxon>
        <taxon>Nocardiopsis</taxon>
    </lineage>
</organism>
<protein>
    <submittedName>
        <fullName evidence="2">Class I SAM-dependent methyltransferase</fullName>
    </submittedName>
</protein>
<name>A0ABP5FAT0_9ACTN</name>
<dbReference type="CDD" id="cd02440">
    <property type="entry name" value="AdoMet_MTases"/>
    <property type="match status" value="1"/>
</dbReference>
<accession>A0ABP5FAT0</accession>
<dbReference type="Proteomes" id="UP001501585">
    <property type="component" value="Unassembled WGS sequence"/>
</dbReference>
<dbReference type="GO" id="GO:0032259">
    <property type="term" value="P:methylation"/>
    <property type="evidence" value="ECO:0007669"/>
    <property type="project" value="UniProtKB-KW"/>
</dbReference>
<dbReference type="PANTHER" id="PTHR42912">
    <property type="entry name" value="METHYLTRANSFERASE"/>
    <property type="match status" value="1"/>
</dbReference>
<dbReference type="InterPro" id="IPR050508">
    <property type="entry name" value="Methyltransf_Superfamily"/>
</dbReference>
<feature type="domain" description="Methyltransferase" evidence="1">
    <location>
        <begin position="54"/>
        <end position="145"/>
    </location>
</feature>
<dbReference type="EMBL" id="BAAAPC010000043">
    <property type="protein sequence ID" value="GAA2017936.1"/>
    <property type="molecule type" value="Genomic_DNA"/>
</dbReference>
<reference evidence="3" key="1">
    <citation type="journal article" date="2019" name="Int. J. Syst. Evol. Microbiol.">
        <title>The Global Catalogue of Microorganisms (GCM) 10K type strain sequencing project: providing services to taxonomists for standard genome sequencing and annotation.</title>
        <authorList>
            <consortium name="The Broad Institute Genomics Platform"/>
            <consortium name="The Broad Institute Genome Sequencing Center for Infectious Disease"/>
            <person name="Wu L."/>
            <person name="Ma J."/>
        </authorList>
    </citation>
    <scope>NUCLEOTIDE SEQUENCE [LARGE SCALE GENOMIC DNA]</scope>
    <source>
        <strain evidence="3">JCM 15313</strain>
    </source>
</reference>
<gene>
    <name evidence="2" type="ORF">GCM10009799_52220</name>
</gene>
<dbReference type="RefSeq" id="WP_344165823.1">
    <property type="nucleotide sequence ID" value="NZ_BAAAPC010000043.1"/>
</dbReference>
<dbReference type="GO" id="GO:0008168">
    <property type="term" value="F:methyltransferase activity"/>
    <property type="evidence" value="ECO:0007669"/>
    <property type="project" value="UniProtKB-KW"/>
</dbReference>